<dbReference type="GO" id="GO:0005525">
    <property type="term" value="F:GTP binding"/>
    <property type="evidence" value="ECO:0007669"/>
    <property type="project" value="UniProtKB-KW"/>
</dbReference>
<dbReference type="GO" id="GO:0005829">
    <property type="term" value="C:cytosol"/>
    <property type="evidence" value="ECO:0007669"/>
    <property type="project" value="TreeGrafter"/>
</dbReference>
<proteinExistence type="inferred from homology"/>
<accession>A0A2V1HYF6</accession>
<feature type="binding site" evidence="14">
    <location>
        <position position="286"/>
    </location>
    <ligand>
        <name>GTP</name>
        <dbReference type="ChEBI" id="CHEBI:37565"/>
    </ligand>
</feature>
<sequence length="434" mass="46158">MTLASIPAVLAELRAGKPIIVADDEARENEGDVILAAQFATQEWLTWTIRNTSGFICAPMTNEIADRLELPVMVANNQDSRGTNYTVTVDAADRLSTGISAADRAHTLRVLSNEESLPASLIRPGHILPLRAAPGGVIERAGHTEAAVDLMRLAGLTPVAAIGEVMGDDGEMTRLPGLIELGERDGILVTTIEALIAYIQDNPGVLPLDGTASPVSESPRVRFEVETTVPTTHGPFRMRAYRDNQTGADHIAIIAGEPAAGSLVRVHSECLTGEAFGSLKCECGPQLDAALDTIQREGGTVIYLRGHEGRGIGLINKLRAYRLQEDGLDTLDANLALGLPADARDYGAATAILEDLGIDSVRLLTNNPDKVSQLEARGVTVTERVPLVVGVTPFNEGYLEAKRDRMGHQIIAEQLEHAAVGGPAESIATEGLSR</sequence>
<evidence type="ECO:0000313" key="17">
    <source>
        <dbReference type="Proteomes" id="UP000244893"/>
    </source>
</evidence>
<evidence type="ECO:0000256" key="10">
    <source>
        <dbReference type="ARBA" id="ARBA00022833"/>
    </source>
</evidence>
<dbReference type="InterPro" id="IPR000926">
    <property type="entry name" value="RibA"/>
</dbReference>
<feature type="binding site" evidence="14">
    <location>
        <begin position="265"/>
        <end position="269"/>
    </location>
    <ligand>
        <name>GTP</name>
        <dbReference type="ChEBI" id="CHEBI:37565"/>
    </ligand>
</feature>
<evidence type="ECO:0000256" key="13">
    <source>
        <dbReference type="ARBA" id="ARBA00049295"/>
    </source>
</evidence>
<evidence type="ECO:0000256" key="8">
    <source>
        <dbReference type="ARBA" id="ARBA00022741"/>
    </source>
</evidence>
<evidence type="ECO:0000256" key="12">
    <source>
        <dbReference type="ARBA" id="ARBA00043932"/>
    </source>
</evidence>
<comment type="cofactor">
    <cofactor evidence="14">
        <name>Zn(2+)</name>
        <dbReference type="ChEBI" id="CHEBI:29105"/>
    </cofactor>
    <text evidence="14">Binds 1 zinc ion per subunit.</text>
</comment>
<gene>
    <name evidence="14" type="primary">ribA</name>
    <name evidence="16" type="ORF">DDQ50_04875</name>
</gene>
<name>A0A2V1HYF6_9MICO</name>
<comment type="caution">
    <text evidence="16">The sequence shown here is derived from an EMBL/GenBank/DDBJ whole genome shotgun (WGS) entry which is preliminary data.</text>
</comment>
<dbReference type="SUPFAM" id="SSF142695">
    <property type="entry name" value="RibA-like"/>
    <property type="match status" value="1"/>
</dbReference>
<evidence type="ECO:0000313" key="16">
    <source>
        <dbReference type="EMBL" id="PVZ95807.1"/>
    </source>
</evidence>
<evidence type="ECO:0000256" key="9">
    <source>
        <dbReference type="ARBA" id="ARBA00022801"/>
    </source>
</evidence>
<dbReference type="Gene3D" id="3.40.50.10990">
    <property type="entry name" value="GTP cyclohydrolase II"/>
    <property type="match status" value="1"/>
</dbReference>
<comment type="similarity">
    <text evidence="14">Belongs to the GTP cyclohydrolase II family.</text>
</comment>
<dbReference type="OrthoDB" id="9793111at2"/>
<comment type="pathway">
    <text evidence="4">Cofactor biosynthesis; riboflavin biosynthesis; 2-hydroxy-3-oxobutyl phosphate from D-ribulose 5-phosphate: step 1/1.</text>
</comment>
<comment type="function">
    <text evidence="12 14">Catalyzes the conversion of GTP to 2,5-diamino-6-ribosylamino-4(3H)-pyrimidinone 5'-phosphate (DARP), formate and pyrophosphate.</text>
</comment>
<evidence type="ECO:0000256" key="4">
    <source>
        <dbReference type="ARBA" id="ARBA00004904"/>
    </source>
</evidence>
<reference evidence="16 17" key="1">
    <citation type="submission" date="2018-05" db="EMBL/GenBank/DDBJ databases">
        <title>Amnibacterium sp. M8JJ-5, whole genome shotgun sequence.</title>
        <authorList>
            <person name="Tuo L."/>
        </authorList>
    </citation>
    <scope>NUCLEOTIDE SEQUENCE [LARGE SCALE GENOMIC DNA]</scope>
    <source>
        <strain evidence="16 17">M8JJ-5</strain>
    </source>
</reference>
<dbReference type="NCBIfam" id="TIGR00506">
    <property type="entry name" value="ribB"/>
    <property type="match status" value="1"/>
</dbReference>
<comment type="pathway">
    <text evidence="3 14">Cofactor biosynthesis; riboflavin biosynthesis; 5-amino-6-(D-ribitylamino)uracil from GTP: step 1/4.</text>
</comment>
<evidence type="ECO:0000256" key="7">
    <source>
        <dbReference type="ARBA" id="ARBA00022723"/>
    </source>
</evidence>
<keyword evidence="17" id="KW-1185">Reference proteome</keyword>
<dbReference type="FunFam" id="3.40.50.10990:FF:000001">
    <property type="entry name" value="Riboflavin biosynthesis protein RibBA"/>
    <property type="match status" value="1"/>
</dbReference>
<feature type="binding site" evidence="14">
    <location>
        <position position="281"/>
    </location>
    <ligand>
        <name>Zn(2+)</name>
        <dbReference type="ChEBI" id="CHEBI:29105"/>
        <note>catalytic</note>
    </ligand>
</feature>
<dbReference type="GO" id="GO:0009231">
    <property type="term" value="P:riboflavin biosynthetic process"/>
    <property type="evidence" value="ECO:0007669"/>
    <property type="project" value="UniProtKB-UniRule"/>
</dbReference>
<dbReference type="NCBIfam" id="NF001591">
    <property type="entry name" value="PRK00393.1"/>
    <property type="match status" value="1"/>
</dbReference>
<dbReference type="GO" id="GO:0003935">
    <property type="term" value="F:GTP cyclohydrolase II activity"/>
    <property type="evidence" value="ECO:0007669"/>
    <property type="project" value="UniProtKB-UniRule"/>
</dbReference>
<feature type="binding site" evidence="14">
    <location>
        <begin position="308"/>
        <end position="310"/>
    </location>
    <ligand>
        <name>GTP</name>
        <dbReference type="ChEBI" id="CHEBI:37565"/>
    </ligand>
</feature>
<dbReference type="HAMAP" id="MF_00179">
    <property type="entry name" value="RibA"/>
    <property type="match status" value="1"/>
</dbReference>
<dbReference type="GO" id="GO:0008270">
    <property type="term" value="F:zinc ion binding"/>
    <property type="evidence" value="ECO:0007669"/>
    <property type="project" value="UniProtKB-UniRule"/>
</dbReference>
<evidence type="ECO:0000256" key="14">
    <source>
        <dbReference type="HAMAP-Rule" id="MF_00179"/>
    </source>
</evidence>
<dbReference type="PANTHER" id="PTHR21327">
    <property type="entry name" value="GTP CYCLOHYDROLASE II-RELATED"/>
    <property type="match status" value="1"/>
</dbReference>
<dbReference type="InterPro" id="IPR036144">
    <property type="entry name" value="RibA-like_sf"/>
</dbReference>
<comment type="catalytic activity">
    <reaction evidence="13 14">
        <text>GTP + 4 H2O = 2,5-diamino-6-hydroxy-4-(5-phosphoribosylamino)-pyrimidine + formate + 2 phosphate + 3 H(+)</text>
        <dbReference type="Rhea" id="RHEA:23704"/>
        <dbReference type="ChEBI" id="CHEBI:15377"/>
        <dbReference type="ChEBI" id="CHEBI:15378"/>
        <dbReference type="ChEBI" id="CHEBI:15740"/>
        <dbReference type="ChEBI" id="CHEBI:37565"/>
        <dbReference type="ChEBI" id="CHEBI:43474"/>
        <dbReference type="ChEBI" id="CHEBI:58614"/>
        <dbReference type="EC" id="3.5.4.25"/>
    </reaction>
</comment>
<dbReference type="SUPFAM" id="SSF55821">
    <property type="entry name" value="YrdC/RibB"/>
    <property type="match status" value="1"/>
</dbReference>
<dbReference type="PIRSF" id="PIRSF001259">
    <property type="entry name" value="RibA"/>
    <property type="match status" value="1"/>
</dbReference>
<dbReference type="EMBL" id="QEOP01000001">
    <property type="protein sequence ID" value="PVZ95807.1"/>
    <property type="molecule type" value="Genomic_DNA"/>
</dbReference>
<dbReference type="Proteomes" id="UP000244893">
    <property type="component" value="Unassembled WGS sequence"/>
</dbReference>
<feature type="active site" description="Nucleophile" evidence="14">
    <location>
        <position position="344"/>
    </location>
</feature>
<comment type="similarity">
    <text evidence="5">In the N-terminal section; belongs to the DHBP synthase family.</text>
</comment>
<dbReference type="EC" id="3.5.4.25" evidence="14"/>
<feature type="active site" description="Proton acceptor" evidence="14">
    <location>
        <position position="342"/>
    </location>
</feature>
<feature type="domain" description="GTP cyclohydrolase II" evidence="15">
    <location>
        <begin position="225"/>
        <end position="386"/>
    </location>
</feature>
<keyword evidence="7 14" id="KW-0479">Metal-binding</keyword>
<feature type="binding site" evidence="14">
    <location>
        <position position="370"/>
    </location>
    <ligand>
        <name>GTP</name>
        <dbReference type="ChEBI" id="CHEBI:37565"/>
    </ligand>
</feature>
<protein>
    <recommendedName>
        <fullName evidence="14">GTP cyclohydrolase-2</fullName>
        <ecNumber evidence="14">3.5.4.25</ecNumber>
    </recommendedName>
    <alternativeName>
        <fullName evidence="14">GTP cyclohydrolase II</fullName>
    </alternativeName>
</protein>
<keyword evidence="8 14" id="KW-0547">Nucleotide-binding</keyword>
<feature type="binding site" evidence="14">
    <location>
        <position position="283"/>
    </location>
    <ligand>
        <name>Zn(2+)</name>
        <dbReference type="ChEBI" id="CHEBI:29105"/>
        <note>catalytic</note>
    </ligand>
</feature>
<feature type="binding site" evidence="14">
    <location>
        <position position="330"/>
    </location>
    <ligand>
        <name>GTP</name>
        <dbReference type="ChEBI" id="CHEBI:37565"/>
    </ligand>
</feature>
<dbReference type="InterPro" id="IPR000422">
    <property type="entry name" value="DHBP_synthase_RibB"/>
</dbReference>
<dbReference type="UniPathway" id="UPA00275">
    <property type="reaction ID" value="UER00399"/>
</dbReference>
<dbReference type="GO" id="GO:0008686">
    <property type="term" value="F:3,4-dihydroxy-2-butanone-4-phosphate synthase activity"/>
    <property type="evidence" value="ECO:0007669"/>
    <property type="project" value="UniProtKB-EC"/>
</dbReference>
<dbReference type="NCBIfam" id="TIGR00505">
    <property type="entry name" value="ribA"/>
    <property type="match status" value="1"/>
</dbReference>
<evidence type="ECO:0000256" key="6">
    <source>
        <dbReference type="ARBA" id="ARBA00022619"/>
    </source>
</evidence>
<dbReference type="RefSeq" id="WP_116755541.1">
    <property type="nucleotide sequence ID" value="NZ_JBHUEX010000001.1"/>
</dbReference>
<dbReference type="AlphaFoldDB" id="A0A2V1HYF6"/>
<evidence type="ECO:0000256" key="5">
    <source>
        <dbReference type="ARBA" id="ARBA00005520"/>
    </source>
</evidence>
<keyword evidence="10 14" id="KW-0862">Zinc</keyword>
<keyword evidence="11 14" id="KW-0342">GTP-binding</keyword>
<feature type="binding site" evidence="14">
    <location>
        <position position="365"/>
    </location>
    <ligand>
        <name>GTP</name>
        <dbReference type="ChEBI" id="CHEBI:37565"/>
    </ligand>
</feature>
<keyword evidence="6 14" id="KW-0686">Riboflavin biosynthesis</keyword>
<keyword evidence="9 14" id="KW-0378">Hydrolase</keyword>
<organism evidence="16 17">
    <name type="scientific">Amnibacterium flavum</name>
    <dbReference type="NCBI Taxonomy" id="2173173"/>
    <lineage>
        <taxon>Bacteria</taxon>
        <taxon>Bacillati</taxon>
        <taxon>Actinomycetota</taxon>
        <taxon>Actinomycetes</taxon>
        <taxon>Micrococcales</taxon>
        <taxon>Microbacteriaceae</taxon>
        <taxon>Amnibacterium</taxon>
    </lineage>
</organism>
<dbReference type="Gene3D" id="3.90.870.10">
    <property type="entry name" value="DHBP synthase"/>
    <property type="match status" value="1"/>
</dbReference>
<comment type="function">
    <text evidence="2">Catalyzes the conversion of D-ribulose 5-phosphate to formate and 3,4-dihydroxy-2-butanone 4-phosphate.</text>
</comment>
<evidence type="ECO:0000256" key="11">
    <source>
        <dbReference type="ARBA" id="ARBA00023134"/>
    </source>
</evidence>
<comment type="catalytic activity">
    <reaction evidence="1">
        <text>D-ribulose 5-phosphate = (2S)-2-hydroxy-3-oxobutyl phosphate + formate + H(+)</text>
        <dbReference type="Rhea" id="RHEA:18457"/>
        <dbReference type="ChEBI" id="CHEBI:15378"/>
        <dbReference type="ChEBI" id="CHEBI:15740"/>
        <dbReference type="ChEBI" id="CHEBI:58121"/>
        <dbReference type="ChEBI" id="CHEBI:58830"/>
        <dbReference type="EC" id="4.1.99.12"/>
    </reaction>
</comment>
<dbReference type="PANTHER" id="PTHR21327:SF18">
    <property type="entry name" value="3,4-DIHYDROXY-2-BUTANONE 4-PHOSPHATE SYNTHASE"/>
    <property type="match status" value="1"/>
</dbReference>
<evidence type="ECO:0000259" key="15">
    <source>
        <dbReference type="Pfam" id="PF00925"/>
    </source>
</evidence>
<evidence type="ECO:0000256" key="1">
    <source>
        <dbReference type="ARBA" id="ARBA00000141"/>
    </source>
</evidence>
<feature type="binding site" evidence="14">
    <location>
        <position position="270"/>
    </location>
    <ligand>
        <name>Zn(2+)</name>
        <dbReference type="ChEBI" id="CHEBI:29105"/>
        <note>catalytic</note>
    </ligand>
</feature>
<evidence type="ECO:0000256" key="2">
    <source>
        <dbReference type="ARBA" id="ARBA00002284"/>
    </source>
</evidence>
<dbReference type="Pfam" id="PF00926">
    <property type="entry name" value="DHBP_synthase"/>
    <property type="match status" value="1"/>
</dbReference>
<dbReference type="Pfam" id="PF00925">
    <property type="entry name" value="GTP_cyclohydro2"/>
    <property type="match status" value="1"/>
</dbReference>
<dbReference type="InterPro" id="IPR032677">
    <property type="entry name" value="GTP_cyclohydro_II"/>
</dbReference>
<dbReference type="InterPro" id="IPR017945">
    <property type="entry name" value="DHBP_synth_RibB-like_a/b_dom"/>
</dbReference>
<dbReference type="CDD" id="cd00641">
    <property type="entry name" value="GTP_cyclohydro2"/>
    <property type="match status" value="1"/>
</dbReference>
<evidence type="ECO:0000256" key="3">
    <source>
        <dbReference type="ARBA" id="ARBA00004853"/>
    </source>
</evidence>